<dbReference type="RefSeq" id="WP_236333915.1">
    <property type="nucleotide sequence ID" value="NZ_JAKIJS010000001.1"/>
</dbReference>
<accession>A0ABS9H246</accession>
<dbReference type="PROSITE" id="PS50965">
    <property type="entry name" value="NERD"/>
    <property type="match status" value="1"/>
</dbReference>
<feature type="domain" description="NERD" evidence="1">
    <location>
        <begin position="35"/>
        <end position="145"/>
    </location>
</feature>
<dbReference type="Proteomes" id="UP001649381">
    <property type="component" value="Unassembled WGS sequence"/>
</dbReference>
<proteinExistence type="predicted"/>
<reference evidence="2 3" key="1">
    <citation type="submission" date="2022-01" db="EMBL/GenBank/DDBJ databases">
        <title>Alkalihalobacillus sp. EGI L200015, a novel bacterium isolated from a salt lake sediment.</title>
        <authorList>
            <person name="Gao L."/>
            <person name="Fang B.-Z."/>
            <person name="Li W.-J."/>
        </authorList>
    </citation>
    <scope>NUCLEOTIDE SEQUENCE [LARGE SCALE GENOMIC DNA]</scope>
    <source>
        <strain evidence="2 3">KCTC 12718</strain>
    </source>
</reference>
<evidence type="ECO:0000259" key="1">
    <source>
        <dbReference type="PROSITE" id="PS50965"/>
    </source>
</evidence>
<protein>
    <submittedName>
        <fullName evidence="2">NERD domain-containing protein</fullName>
    </submittedName>
</protein>
<dbReference type="EMBL" id="JAKIJS010000001">
    <property type="protein sequence ID" value="MCF6137913.1"/>
    <property type="molecule type" value="Genomic_DNA"/>
</dbReference>
<dbReference type="InterPro" id="IPR011528">
    <property type="entry name" value="NERD"/>
</dbReference>
<name>A0ABS9H246_9BACL</name>
<keyword evidence="3" id="KW-1185">Reference proteome</keyword>
<evidence type="ECO:0000313" key="2">
    <source>
        <dbReference type="EMBL" id="MCF6137913.1"/>
    </source>
</evidence>
<evidence type="ECO:0000313" key="3">
    <source>
        <dbReference type="Proteomes" id="UP001649381"/>
    </source>
</evidence>
<organism evidence="2 3">
    <name type="scientific">Pseudalkalibacillus berkeleyi</name>
    <dbReference type="NCBI Taxonomy" id="1069813"/>
    <lineage>
        <taxon>Bacteria</taxon>
        <taxon>Bacillati</taxon>
        <taxon>Bacillota</taxon>
        <taxon>Bacilli</taxon>
        <taxon>Bacillales</taxon>
        <taxon>Fictibacillaceae</taxon>
        <taxon>Pseudalkalibacillus</taxon>
    </lineage>
</organism>
<dbReference type="Pfam" id="PF08378">
    <property type="entry name" value="NERD"/>
    <property type="match status" value="1"/>
</dbReference>
<sequence length="304" mass="35469">MKVRTVPEELQILRALNYRKLLSNKDKNKYINAEKGYEGECKFDEWLSPLISGKIVLNDLLLEYNNSIFQIDSLLLTTENIILFEVKNFEGDYYINGSEWYSMKGKVINNPLHQLHRNTVLLRGLLNESGLKLQIEPQLIFMNPLFQLYQAPIEPPIIFPNQLIRYRAILKKDRSFINDKMKKIAKHLLSLHLDKNPNSRSPKYHYNELQKGTICPSCHQMYRELTKTILVCGSCGGTEHYEPAILRTIADHQLLFPDKKITTDEIHQWSGKTVSKITIRKLLNKNFKQVKCGPSTYYEIRVQT</sequence>
<gene>
    <name evidence="2" type="ORF">L2716_09250</name>
</gene>
<comment type="caution">
    <text evidence="2">The sequence shown here is derived from an EMBL/GenBank/DDBJ whole genome shotgun (WGS) entry which is preliminary data.</text>
</comment>